<dbReference type="InterPro" id="IPR029066">
    <property type="entry name" value="PLP-binding_barrel"/>
</dbReference>
<dbReference type="CDD" id="cd06822">
    <property type="entry name" value="PLPDE_III_YBL036c_euk"/>
    <property type="match status" value="1"/>
</dbReference>
<dbReference type="FunFam" id="3.20.20.10:FF:000007">
    <property type="entry name" value="Pyridoxal phosphate homeostasis protein"/>
    <property type="match status" value="1"/>
</dbReference>
<gene>
    <name evidence="6" type="ORF">GUITHDRAFT_107372</name>
</gene>
<reference evidence="8" key="2">
    <citation type="submission" date="2012-11" db="EMBL/GenBank/DDBJ databases">
        <authorList>
            <person name="Kuo A."/>
            <person name="Curtis B.A."/>
            <person name="Tanifuji G."/>
            <person name="Burki F."/>
            <person name="Gruber A."/>
            <person name="Irimia M."/>
            <person name="Maruyama S."/>
            <person name="Arias M.C."/>
            <person name="Ball S.G."/>
            <person name="Gile G.H."/>
            <person name="Hirakawa Y."/>
            <person name="Hopkins J.F."/>
            <person name="Rensing S.A."/>
            <person name="Schmutz J."/>
            <person name="Symeonidi A."/>
            <person name="Elias M."/>
            <person name="Eveleigh R.J."/>
            <person name="Herman E.K."/>
            <person name="Klute M.J."/>
            <person name="Nakayama T."/>
            <person name="Obornik M."/>
            <person name="Reyes-Prieto A."/>
            <person name="Armbrust E.V."/>
            <person name="Aves S.J."/>
            <person name="Beiko R.G."/>
            <person name="Coutinho P."/>
            <person name="Dacks J.B."/>
            <person name="Durnford D.G."/>
            <person name="Fast N.M."/>
            <person name="Green B.R."/>
            <person name="Grisdale C."/>
            <person name="Hempe F."/>
            <person name="Henrissat B."/>
            <person name="Hoppner M.P."/>
            <person name="Ishida K.-I."/>
            <person name="Kim E."/>
            <person name="Koreny L."/>
            <person name="Kroth P.G."/>
            <person name="Liu Y."/>
            <person name="Malik S.-B."/>
            <person name="Maier U.G."/>
            <person name="McRose D."/>
            <person name="Mock T."/>
            <person name="Neilson J.A."/>
            <person name="Onodera N.T."/>
            <person name="Poole A.M."/>
            <person name="Pritham E.J."/>
            <person name="Richards T.A."/>
            <person name="Rocap G."/>
            <person name="Roy S.W."/>
            <person name="Sarai C."/>
            <person name="Schaack S."/>
            <person name="Shirato S."/>
            <person name="Slamovits C.H."/>
            <person name="Spencer D.F."/>
            <person name="Suzuki S."/>
            <person name="Worden A.Z."/>
            <person name="Zauner S."/>
            <person name="Barry K."/>
            <person name="Bell C."/>
            <person name="Bharti A.K."/>
            <person name="Crow J.A."/>
            <person name="Grimwood J."/>
            <person name="Kramer R."/>
            <person name="Lindquist E."/>
            <person name="Lucas S."/>
            <person name="Salamov A."/>
            <person name="McFadden G.I."/>
            <person name="Lane C.E."/>
            <person name="Keeling P.J."/>
            <person name="Gray M.W."/>
            <person name="Grigoriev I.V."/>
            <person name="Archibald J.M."/>
        </authorList>
    </citation>
    <scope>NUCLEOTIDE SEQUENCE</scope>
    <source>
        <strain evidence="8">CCMP2712</strain>
    </source>
</reference>
<dbReference type="GO" id="GO:0030170">
    <property type="term" value="F:pyridoxal phosphate binding"/>
    <property type="evidence" value="ECO:0007669"/>
    <property type="project" value="UniProtKB-UniRule"/>
</dbReference>
<name>L1JEP8_GUITC</name>
<dbReference type="KEGG" id="gtt:GUITHDRAFT_107372"/>
<organism evidence="6">
    <name type="scientific">Guillardia theta (strain CCMP2712)</name>
    <name type="common">Cryptophyte</name>
    <dbReference type="NCBI Taxonomy" id="905079"/>
    <lineage>
        <taxon>Eukaryota</taxon>
        <taxon>Cryptophyceae</taxon>
        <taxon>Pyrenomonadales</taxon>
        <taxon>Geminigeraceae</taxon>
        <taxon>Guillardia</taxon>
    </lineage>
</organism>
<evidence type="ECO:0000313" key="8">
    <source>
        <dbReference type="Proteomes" id="UP000011087"/>
    </source>
</evidence>
<dbReference type="SUPFAM" id="SSF51419">
    <property type="entry name" value="PLP-binding barrel"/>
    <property type="match status" value="1"/>
</dbReference>
<evidence type="ECO:0000256" key="2">
    <source>
        <dbReference type="HAMAP-Rule" id="MF_03225"/>
    </source>
</evidence>
<evidence type="ECO:0000256" key="1">
    <source>
        <dbReference type="ARBA" id="ARBA00022898"/>
    </source>
</evidence>
<dbReference type="PROSITE" id="PS01211">
    <property type="entry name" value="UPF0001"/>
    <property type="match status" value="1"/>
</dbReference>
<dbReference type="HOGENOM" id="CLU_059988_2_1_1"/>
<evidence type="ECO:0000259" key="5">
    <source>
        <dbReference type="Pfam" id="PF01168"/>
    </source>
</evidence>
<dbReference type="PaxDb" id="55529-EKX46585"/>
<reference evidence="7" key="3">
    <citation type="submission" date="2015-06" db="UniProtKB">
        <authorList>
            <consortium name="EnsemblProtists"/>
        </authorList>
    </citation>
    <scope>IDENTIFICATION</scope>
</reference>
<dbReference type="HAMAP" id="MF_02087">
    <property type="entry name" value="PLP_homeostasis"/>
    <property type="match status" value="1"/>
</dbReference>
<comment type="function">
    <text evidence="2">Pyridoxal 5'-phosphate (PLP)-binding protein, which may be involved in intracellular homeostatic regulation of pyridoxal 5'-phosphate (PLP), the active form of vitamin B6.</text>
</comment>
<dbReference type="STRING" id="905079.L1JEP8"/>
<accession>L1JEP8</accession>
<dbReference type="GeneID" id="17303295"/>
<feature type="domain" description="Alanine racemase N-terminal" evidence="5">
    <location>
        <begin position="9"/>
        <end position="231"/>
    </location>
</feature>
<evidence type="ECO:0000256" key="3">
    <source>
        <dbReference type="RuleBase" id="RU004514"/>
    </source>
</evidence>
<protein>
    <recommendedName>
        <fullName evidence="2">Pyridoxal phosphate homeostasis protein</fullName>
        <shortName evidence="2">PLP homeostasis protein</shortName>
    </recommendedName>
</protein>
<dbReference type="Gene3D" id="3.20.20.10">
    <property type="entry name" value="Alanine racemase"/>
    <property type="match status" value="1"/>
</dbReference>
<dbReference type="Pfam" id="PF01168">
    <property type="entry name" value="Ala_racemase_N"/>
    <property type="match status" value="1"/>
</dbReference>
<dbReference type="EnsemblProtists" id="EKX46585">
    <property type="protein sequence ID" value="EKX46585"/>
    <property type="gene ID" value="GUITHDRAFT_107372"/>
</dbReference>
<reference evidence="6 8" key="1">
    <citation type="journal article" date="2012" name="Nature">
        <title>Algal genomes reveal evolutionary mosaicism and the fate of nucleomorphs.</title>
        <authorList>
            <consortium name="DOE Joint Genome Institute"/>
            <person name="Curtis B.A."/>
            <person name="Tanifuji G."/>
            <person name="Burki F."/>
            <person name="Gruber A."/>
            <person name="Irimia M."/>
            <person name="Maruyama S."/>
            <person name="Arias M.C."/>
            <person name="Ball S.G."/>
            <person name="Gile G.H."/>
            <person name="Hirakawa Y."/>
            <person name="Hopkins J.F."/>
            <person name="Kuo A."/>
            <person name="Rensing S.A."/>
            <person name="Schmutz J."/>
            <person name="Symeonidi A."/>
            <person name="Elias M."/>
            <person name="Eveleigh R.J."/>
            <person name="Herman E.K."/>
            <person name="Klute M.J."/>
            <person name="Nakayama T."/>
            <person name="Obornik M."/>
            <person name="Reyes-Prieto A."/>
            <person name="Armbrust E.V."/>
            <person name="Aves S.J."/>
            <person name="Beiko R.G."/>
            <person name="Coutinho P."/>
            <person name="Dacks J.B."/>
            <person name="Durnford D.G."/>
            <person name="Fast N.M."/>
            <person name="Green B.R."/>
            <person name="Grisdale C.J."/>
            <person name="Hempel F."/>
            <person name="Henrissat B."/>
            <person name="Hoppner M.P."/>
            <person name="Ishida K."/>
            <person name="Kim E."/>
            <person name="Koreny L."/>
            <person name="Kroth P.G."/>
            <person name="Liu Y."/>
            <person name="Malik S.B."/>
            <person name="Maier U.G."/>
            <person name="McRose D."/>
            <person name="Mock T."/>
            <person name="Neilson J.A."/>
            <person name="Onodera N.T."/>
            <person name="Poole A.M."/>
            <person name="Pritham E.J."/>
            <person name="Richards T.A."/>
            <person name="Rocap G."/>
            <person name="Roy S.W."/>
            <person name="Sarai C."/>
            <person name="Schaack S."/>
            <person name="Shirato S."/>
            <person name="Slamovits C.H."/>
            <person name="Spencer D.F."/>
            <person name="Suzuki S."/>
            <person name="Worden A.Z."/>
            <person name="Zauner S."/>
            <person name="Barry K."/>
            <person name="Bell C."/>
            <person name="Bharti A.K."/>
            <person name="Crow J.A."/>
            <person name="Grimwood J."/>
            <person name="Kramer R."/>
            <person name="Lindquist E."/>
            <person name="Lucas S."/>
            <person name="Salamov A."/>
            <person name="McFadden G.I."/>
            <person name="Lane C.E."/>
            <person name="Keeling P.J."/>
            <person name="Gray M.W."/>
            <person name="Grigoriev I.V."/>
            <person name="Archibald J.M."/>
        </authorList>
    </citation>
    <scope>NUCLEOTIDE SEQUENCE</scope>
    <source>
        <strain evidence="6 8">CCMP2712</strain>
    </source>
</reference>
<comment type="similarity">
    <text evidence="2 3">Belongs to the pyridoxal phosphate-binding protein YggS/PROSC family.</text>
</comment>
<evidence type="ECO:0000256" key="4">
    <source>
        <dbReference type="SAM" id="MobiDB-lite"/>
    </source>
</evidence>
<sequence>MARQVGGRLQEVRGKIEALARELNKEMARLVAVSKLMPNEAIMEAYEADQRHFGENYVQEICEKAPQLPSDIKWHFIGHLQSNKAKMLVQGVPNLFMVESVDSSKLANQLDKACDAVKRDLLQVMLQVNTSKEESKSGCEAEEAAAIASHIVNNCKRLKLAGLMTIGKLGDPNPEPYFKKLVECRSMIAKELGVEESSLLLSMGMSGDYELAIRMGSNNVRVGSTIFGERPPKEKSGGEQASPAVSGGAADKAAGQEGTVLATEGSWFQQTTSWILRHPLSAASCLALAATCAYQLRRLKLA</sequence>
<dbReference type="RefSeq" id="XP_005833565.1">
    <property type="nucleotide sequence ID" value="XM_005833508.1"/>
</dbReference>
<proteinExistence type="inferred from homology"/>
<dbReference type="InterPro" id="IPR001608">
    <property type="entry name" value="Ala_racemase_N"/>
</dbReference>
<feature type="region of interest" description="Disordered" evidence="4">
    <location>
        <begin position="225"/>
        <end position="250"/>
    </location>
</feature>
<dbReference type="EMBL" id="JH992993">
    <property type="protein sequence ID" value="EKX46585.1"/>
    <property type="molecule type" value="Genomic_DNA"/>
</dbReference>
<dbReference type="OrthoDB" id="10264196at2759"/>
<dbReference type="AlphaFoldDB" id="L1JEP8"/>
<dbReference type="Proteomes" id="UP000011087">
    <property type="component" value="Unassembled WGS sequence"/>
</dbReference>
<dbReference type="OMA" id="PLEWHMI"/>
<keyword evidence="8" id="KW-1185">Reference proteome</keyword>
<dbReference type="InterPro" id="IPR011078">
    <property type="entry name" value="PyrdxlP_homeostasis"/>
</dbReference>
<dbReference type="NCBIfam" id="TIGR00044">
    <property type="entry name" value="YggS family pyridoxal phosphate-dependent enzyme"/>
    <property type="match status" value="1"/>
</dbReference>
<feature type="modified residue" description="N6-(pyridoxal phosphate)lysine" evidence="2">
    <location>
        <position position="35"/>
    </location>
</feature>
<evidence type="ECO:0000313" key="7">
    <source>
        <dbReference type="EnsemblProtists" id="EKX46585"/>
    </source>
</evidence>
<keyword evidence="1 2" id="KW-0663">Pyridoxal phosphate</keyword>
<evidence type="ECO:0000313" key="6">
    <source>
        <dbReference type="EMBL" id="EKX46585.1"/>
    </source>
</evidence>
<dbReference type="PANTHER" id="PTHR10146">
    <property type="entry name" value="PROLINE SYNTHETASE CO-TRANSCRIBED BACTERIAL HOMOLOG PROTEIN"/>
    <property type="match status" value="1"/>
</dbReference>
<dbReference type="eggNOG" id="KOG3157">
    <property type="taxonomic scope" value="Eukaryota"/>
</dbReference>
<dbReference type="PANTHER" id="PTHR10146:SF14">
    <property type="entry name" value="PYRIDOXAL PHOSPHATE HOMEOSTASIS PROTEIN"/>
    <property type="match status" value="1"/>
</dbReference>